<feature type="domain" description="ABC transporter" evidence="6">
    <location>
        <begin position="286"/>
        <end position="527"/>
    </location>
</feature>
<keyword evidence="3" id="KW-0547">Nucleotide-binding</keyword>
<sequence length="529" mass="56200">MSRATVGGGGEFVSGNSRAEGGPGQEKPPAGTAALEVSGLSKNFFGIPVLQDAALRLVPGEVHGLVGENGAGKSTLMKILAGVYQRDAGEILMNGAPVHFTHPTQAHEAGLSTVFQEFNLLPDRTVAENIYLGREPRKGMLVSKSLMNANTEDLLDSLGISAIRPTAQVRSLSVAQQQVVEIAKALSYNARIISMDEPTAALAGPEVALLYQIIERLRKRGTAILYVSHRLREISDLCDTVTVPKDGWVAATRPASELDDQSLVRLMVGRPISAYFPDKPAPGVPAQGPPLLELEEAGNDQLDGISLAIRPGEIVGVAGLQGSGRTELVKAVFGAVPFTRGTMRIGGRTLLPRSPRQAIRARIALITEDRKAEGLSLNQSILDNALSVVHAVFPRSTAGARRTIPGVFSMLEVVARDLDQEVQYLSGGNQQKVVLAKWLAVGPGIVLLDEPTRGIDVGAKVAVYQLMRRLAAEGKAVLMVSSELPEVIGMSDRTLVMRDARLAGELPAGTGEEDILRLATGARDTEVLP</sequence>
<dbReference type="Proteomes" id="UP000523795">
    <property type="component" value="Unassembled WGS sequence"/>
</dbReference>
<dbReference type="CDD" id="cd03216">
    <property type="entry name" value="ABC_Carb_Monos_I"/>
    <property type="match status" value="1"/>
</dbReference>
<evidence type="ECO:0000256" key="4">
    <source>
        <dbReference type="ARBA" id="ARBA00022840"/>
    </source>
</evidence>
<dbReference type="InterPro" id="IPR003439">
    <property type="entry name" value="ABC_transporter-like_ATP-bd"/>
</dbReference>
<keyword evidence="4 7" id="KW-0067">ATP-binding</keyword>
<accession>A0ABX1JQ24</accession>
<evidence type="ECO:0000259" key="6">
    <source>
        <dbReference type="PROSITE" id="PS50893"/>
    </source>
</evidence>
<dbReference type="EMBL" id="JAAZSR010000176">
    <property type="protein sequence ID" value="NKX51123.1"/>
    <property type="molecule type" value="Genomic_DNA"/>
</dbReference>
<dbReference type="Gene3D" id="3.40.50.300">
    <property type="entry name" value="P-loop containing nucleotide triphosphate hydrolases"/>
    <property type="match status" value="2"/>
</dbReference>
<dbReference type="Pfam" id="PF00005">
    <property type="entry name" value="ABC_tran"/>
    <property type="match status" value="2"/>
</dbReference>
<dbReference type="InterPro" id="IPR050107">
    <property type="entry name" value="ABC_carbohydrate_import_ATPase"/>
</dbReference>
<keyword evidence="8" id="KW-1185">Reference proteome</keyword>
<evidence type="ECO:0000313" key="8">
    <source>
        <dbReference type="Proteomes" id="UP000523795"/>
    </source>
</evidence>
<feature type="region of interest" description="Disordered" evidence="5">
    <location>
        <begin position="1"/>
        <end position="32"/>
    </location>
</feature>
<keyword evidence="1" id="KW-0813">Transport</keyword>
<dbReference type="SUPFAM" id="SSF52540">
    <property type="entry name" value="P-loop containing nucleoside triphosphate hydrolases"/>
    <property type="match status" value="2"/>
</dbReference>
<comment type="caution">
    <text evidence="7">The sequence shown here is derived from an EMBL/GenBank/DDBJ whole genome shotgun (WGS) entry which is preliminary data.</text>
</comment>
<proteinExistence type="predicted"/>
<evidence type="ECO:0000256" key="2">
    <source>
        <dbReference type="ARBA" id="ARBA00022737"/>
    </source>
</evidence>
<gene>
    <name evidence="7" type="ORF">HER39_11235</name>
</gene>
<feature type="domain" description="ABC transporter" evidence="6">
    <location>
        <begin position="35"/>
        <end position="271"/>
    </location>
</feature>
<reference evidence="7 8" key="1">
    <citation type="submission" date="2020-04" db="EMBL/GenBank/DDBJ databases">
        <authorList>
            <person name="Liu S."/>
        </authorList>
    </citation>
    <scope>NUCLEOTIDE SEQUENCE [LARGE SCALE GENOMIC DNA]</scope>
    <source>
        <strain evidence="7 8">CGMCC 1.15091</strain>
    </source>
</reference>
<dbReference type="PANTHER" id="PTHR43790:SF9">
    <property type="entry name" value="GALACTOFURANOSE TRANSPORTER ATP-BINDING PROTEIN YTFR"/>
    <property type="match status" value="1"/>
</dbReference>
<dbReference type="CDD" id="cd03215">
    <property type="entry name" value="ABC_Carb_Monos_II"/>
    <property type="match status" value="1"/>
</dbReference>
<dbReference type="InterPro" id="IPR017871">
    <property type="entry name" value="ABC_transporter-like_CS"/>
</dbReference>
<evidence type="ECO:0000313" key="7">
    <source>
        <dbReference type="EMBL" id="NKX51123.1"/>
    </source>
</evidence>
<keyword evidence="2" id="KW-0677">Repeat</keyword>
<protein>
    <submittedName>
        <fullName evidence="7">Sugar ABC transporter ATP-binding protein</fullName>
    </submittedName>
</protein>
<evidence type="ECO:0000256" key="1">
    <source>
        <dbReference type="ARBA" id="ARBA00022448"/>
    </source>
</evidence>
<dbReference type="PROSITE" id="PS50893">
    <property type="entry name" value="ABC_TRANSPORTER_2"/>
    <property type="match status" value="2"/>
</dbReference>
<evidence type="ECO:0000256" key="5">
    <source>
        <dbReference type="SAM" id="MobiDB-lite"/>
    </source>
</evidence>
<dbReference type="PROSITE" id="PS00211">
    <property type="entry name" value="ABC_TRANSPORTER_1"/>
    <property type="match status" value="1"/>
</dbReference>
<dbReference type="PANTHER" id="PTHR43790">
    <property type="entry name" value="CARBOHYDRATE TRANSPORT ATP-BINDING PROTEIN MG119-RELATED"/>
    <property type="match status" value="1"/>
</dbReference>
<evidence type="ECO:0000256" key="3">
    <source>
        <dbReference type="ARBA" id="ARBA00022741"/>
    </source>
</evidence>
<dbReference type="InterPro" id="IPR003593">
    <property type="entry name" value="AAA+_ATPase"/>
</dbReference>
<organism evidence="7 8">
    <name type="scientific">Arthrobacter deserti</name>
    <dbReference type="NCBI Taxonomy" id="1742687"/>
    <lineage>
        <taxon>Bacteria</taxon>
        <taxon>Bacillati</taxon>
        <taxon>Actinomycetota</taxon>
        <taxon>Actinomycetes</taxon>
        <taxon>Micrococcales</taxon>
        <taxon>Micrococcaceae</taxon>
        <taxon>Arthrobacter</taxon>
    </lineage>
</organism>
<feature type="compositionally biased region" description="Gly residues" evidence="5">
    <location>
        <begin position="1"/>
        <end position="12"/>
    </location>
</feature>
<dbReference type="SMART" id="SM00382">
    <property type="entry name" value="AAA"/>
    <property type="match status" value="2"/>
</dbReference>
<dbReference type="GO" id="GO:0005524">
    <property type="term" value="F:ATP binding"/>
    <property type="evidence" value="ECO:0007669"/>
    <property type="project" value="UniProtKB-KW"/>
</dbReference>
<dbReference type="InterPro" id="IPR027417">
    <property type="entry name" value="P-loop_NTPase"/>
</dbReference>
<name>A0ABX1JQ24_9MICC</name>